<reference evidence="5" key="1">
    <citation type="journal article" date="2019" name="Int. J. Syst. Evol. Microbiol.">
        <title>The Global Catalogue of Microorganisms (GCM) 10K type strain sequencing project: providing services to taxonomists for standard genome sequencing and annotation.</title>
        <authorList>
            <consortium name="The Broad Institute Genomics Platform"/>
            <consortium name="The Broad Institute Genome Sequencing Center for Infectious Disease"/>
            <person name="Wu L."/>
            <person name="Ma J."/>
        </authorList>
    </citation>
    <scope>NUCLEOTIDE SEQUENCE [LARGE SCALE GENOMIC DNA]</scope>
    <source>
        <strain evidence="5">CGMCC 1.15772</strain>
    </source>
</reference>
<dbReference type="Proteomes" id="UP001596507">
    <property type="component" value="Unassembled WGS sequence"/>
</dbReference>
<feature type="transmembrane region" description="Helical" evidence="3">
    <location>
        <begin position="12"/>
        <end position="29"/>
    </location>
</feature>
<evidence type="ECO:0000313" key="5">
    <source>
        <dbReference type="Proteomes" id="UP001596507"/>
    </source>
</evidence>
<evidence type="ECO:0000256" key="1">
    <source>
        <dbReference type="SAM" id="Coils"/>
    </source>
</evidence>
<evidence type="ECO:0000313" key="4">
    <source>
        <dbReference type="EMBL" id="MFC7270176.1"/>
    </source>
</evidence>
<gene>
    <name evidence="4" type="ORF">ACFQRL_14525</name>
</gene>
<evidence type="ECO:0000256" key="3">
    <source>
        <dbReference type="SAM" id="Phobius"/>
    </source>
</evidence>
<dbReference type="EMBL" id="JBHTBE010000004">
    <property type="protein sequence ID" value="MFC7270176.1"/>
    <property type="molecule type" value="Genomic_DNA"/>
</dbReference>
<comment type="caution">
    <text evidence="4">The sequence shown here is derived from an EMBL/GenBank/DDBJ whole genome shotgun (WGS) entry which is preliminary data.</text>
</comment>
<protein>
    <submittedName>
        <fullName evidence="4">Uncharacterized protein</fullName>
    </submittedName>
</protein>
<keyword evidence="3" id="KW-0812">Transmembrane</keyword>
<keyword evidence="3" id="KW-1133">Transmembrane helix</keyword>
<feature type="region of interest" description="Disordered" evidence="2">
    <location>
        <begin position="224"/>
        <end position="243"/>
    </location>
</feature>
<keyword evidence="3" id="KW-0472">Membrane</keyword>
<proteinExistence type="predicted"/>
<organism evidence="4 5">
    <name type="scientific">Microbacterium fluvii</name>
    <dbReference type="NCBI Taxonomy" id="415215"/>
    <lineage>
        <taxon>Bacteria</taxon>
        <taxon>Bacillati</taxon>
        <taxon>Actinomycetota</taxon>
        <taxon>Actinomycetes</taxon>
        <taxon>Micrococcales</taxon>
        <taxon>Microbacteriaceae</taxon>
        <taxon>Microbacterium</taxon>
    </lineage>
</organism>
<keyword evidence="5" id="KW-1185">Reference proteome</keyword>
<accession>A0ABW2HGE9</accession>
<name>A0ABW2HGE9_9MICO</name>
<evidence type="ECO:0000256" key="2">
    <source>
        <dbReference type="SAM" id="MobiDB-lite"/>
    </source>
</evidence>
<keyword evidence="1" id="KW-0175">Coiled coil</keyword>
<dbReference type="RefSeq" id="WP_262875107.1">
    <property type="nucleotide sequence ID" value="NZ_BAABKW010000007.1"/>
</dbReference>
<sequence length="279" mass="30232">MDPLWVWAAEMWWIAPVVVGAGTLGWVGVRHQRAESARRLEYDAARHELRAARSEALQARSSASLAKADLARLEADRIRPASSAELAAARRELQRRQQEARATATDVRARRAYVRAARSAVPVPGADPSALPLRRVIAEHDAITARWMAYETDPARLIAFPTMSDGRQPLTAAYLAEQSQALALRPSPTARVTPVQYAAYRDAVHRVARAFDAAEQSAWRAARAAGTVPPDTTPPADAAAPPHWTDLAQSVAQTALAATAEAIARATERAAGKRPPERP</sequence>
<feature type="coiled-coil region" evidence="1">
    <location>
        <begin position="83"/>
        <end position="110"/>
    </location>
</feature>